<keyword evidence="1" id="KW-0472">Membrane</keyword>
<keyword evidence="1" id="KW-0812">Transmembrane</keyword>
<proteinExistence type="predicted"/>
<keyword evidence="1" id="KW-1133">Transmembrane helix</keyword>
<protein>
    <submittedName>
        <fullName evidence="2">BNLF2a-like protein</fullName>
    </submittedName>
</protein>
<organismHost>
    <name type="scientific">Macaca nemestrina</name>
    <name type="common">Pig-tailed macaque</name>
    <dbReference type="NCBI Taxonomy" id="9545"/>
</organismHost>
<dbReference type="EMBL" id="EF207711">
    <property type="protein sequence ID" value="ABN04155.1"/>
    <property type="molecule type" value="Genomic_DNA"/>
</dbReference>
<accession>A2TJU0</accession>
<evidence type="ECO:0000256" key="1">
    <source>
        <dbReference type="SAM" id="Phobius"/>
    </source>
</evidence>
<name>A2TJU0_CHV12</name>
<sequence>MVLFLHRAVLDQLSPATGLPGAPEDQKPHRCPATRELNDIRLGLAVLCILFGLLCFLLI</sequence>
<dbReference type="InterPro" id="IPR058026">
    <property type="entry name" value="BNLF2a"/>
</dbReference>
<evidence type="ECO:0000313" key="2">
    <source>
        <dbReference type="EMBL" id="ABN04155.1"/>
    </source>
</evidence>
<organismHost>
    <name type="scientific">Macaca fascicularis</name>
    <name type="common">Crab-eating macaque</name>
    <name type="synonym">Cynomolgus monkey</name>
    <dbReference type="NCBI Taxonomy" id="9541"/>
</organismHost>
<organism evidence="2">
    <name type="scientific">Cercopithecine herpesvirus 12</name>
    <name type="common">CeHV-12</name>
    <name type="synonym">Baboon herpesvirus</name>
    <dbReference type="NCBI Taxonomy" id="106332"/>
    <lineage>
        <taxon>Viruses</taxon>
        <taxon>Duplodnaviria</taxon>
        <taxon>Heunggongvirae</taxon>
        <taxon>Peploviricota</taxon>
        <taxon>Herviviricetes</taxon>
        <taxon>Herpesvirales</taxon>
        <taxon>Orthoherpesviridae</taxon>
        <taxon>Gammaherpesvirinae</taxon>
        <taxon>Lymphocryptovirus</taxon>
        <taxon>Lymphocryptovirus papiinegamma1</taxon>
    </lineage>
</organism>
<reference evidence="2" key="1">
    <citation type="journal article" date="2007" name="J. Exp. Med.">
        <title>A CD8+ T cell immune evasion protein specific to Epstein-Barr virus and its close relatives in Old World primates.</title>
        <authorList>
            <person name="Hislop A.D."/>
            <person name="Ressing M.E."/>
            <person name="van Leeuwen D."/>
            <person name="Pudney V.A."/>
            <person name="Horst D."/>
            <person name="Koppers-Lalic D."/>
            <person name="Croft N.P."/>
            <person name="Neefjes J.J."/>
            <person name="Rickinson A.B."/>
            <person name="Wiertz E.J."/>
        </authorList>
    </citation>
    <scope>NUCLEOTIDE SEQUENCE</scope>
</reference>
<organismHost>
    <name type="scientific">Macaca mulatta</name>
    <name type="common">Rhesus macaque</name>
    <dbReference type="NCBI Taxonomy" id="9544"/>
</organismHost>
<feature type="transmembrane region" description="Helical" evidence="1">
    <location>
        <begin position="40"/>
        <end position="58"/>
    </location>
</feature>
<dbReference type="Pfam" id="PF25740">
    <property type="entry name" value="BNLF2a"/>
    <property type="match status" value="1"/>
</dbReference>